<keyword evidence="1" id="KW-0812">Transmembrane</keyword>
<dbReference type="Pfam" id="PF10011">
    <property type="entry name" value="DUF2254"/>
    <property type="match status" value="1"/>
</dbReference>
<feature type="transmembrane region" description="Helical" evidence="1">
    <location>
        <begin position="119"/>
        <end position="142"/>
    </location>
</feature>
<keyword evidence="1" id="KW-0472">Membrane</keyword>
<sequence>MPRARPQPARKRETGVISKARWIWRQLSRKLWVTSVVYALAALATAGAASWIGPMLPEGIVYGIGTDAVEAVLTIIASSMLTVTTFAFGTMLGAFNAAATNITPRATNLLQHDRTTQKVLSTFLGSFIFSLVSVIGLKAGAYGPNGKFVLFVVTLALVALIVIGMLRWIAHLTAYGRRDDTHDRVEQAVAGALRARTDEPWLGAHPMTGPAPFDARAVMADRIGYVRHVDLAALQAVAEAAGCAIWVAALPGSFVHPGAPLLWIGTPASEAEGATCLDAFDIGATRSFDQDPRFGLSVLTEIAERALSPAVNDPGSAIDILGRAVRLLAICTETRSPEVRYNRLWVPPLTVAEMMEDVFPPIARDGASIFAVQIRLQKALLALCEIDAALFGRAASEQARAALTRAEPQMLPDELARLRDVAGRIEALSGNRRPPGI</sequence>
<reference evidence="2 3" key="1">
    <citation type="submission" date="2018-09" db="EMBL/GenBank/DDBJ databases">
        <title>Gemmobacter lutimaris sp. nov., a marine bacterium isolated from tidal flat.</title>
        <authorList>
            <person name="Lee D.W."/>
            <person name="Yoo Y."/>
            <person name="Kim J.-J."/>
            <person name="Kim B.S."/>
        </authorList>
    </citation>
    <scope>NUCLEOTIDE SEQUENCE [LARGE SCALE GENOMIC DNA]</scope>
    <source>
        <strain evidence="2 3">YJ-T1-11</strain>
    </source>
</reference>
<dbReference type="InterPro" id="IPR018723">
    <property type="entry name" value="DUF2254_membrane"/>
</dbReference>
<name>A0A398BYY7_9RHOB</name>
<feature type="transmembrane region" description="Helical" evidence="1">
    <location>
        <begin position="31"/>
        <end position="52"/>
    </location>
</feature>
<feature type="transmembrane region" description="Helical" evidence="1">
    <location>
        <begin position="148"/>
        <end position="169"/>
    </location>
</feature>
<protein>
    <submittedName>
        <fullName evidence="2">DUF2254 domain-containing protein</fullName>
    </submittedName>
</protein>
<comment type="caution">
    <text evidence="2">The sequence shown here is derived from an EMBL/GenBank/DDBJ whole genome shotgun (WGS) entry which is preliminary data.</text>
</comment>
<evidence type="ECO:0000313" key="2">
    <source>
        <dbReference type="EMBL" id="RID93638.1"/>
    </source>
</evidence>
<feature type="transmembrane region" description="Helical" evidence="1">
    <location>
        <begin position="72"/>
        <end position="98"/>
    </location>
</feature>
<dbReference type="AlphaFoldDB" id="A0A398BYY7"/>
<keyword evidence="1" id="KW-1133">Transmembrane helix</keyword>
<keyword evidence="3" id="KW-1185">Reference proteome</keyword>
<organism evidence="2 3">
    <name type="scientific">Gemmobacter lutimaris</name>
    <dbReference type="NCBI Taxonomy" id="2306023"/>
    <lineage>
        <taxon>Bacteria</taxon>
        <taxon>Pseudomonadati</taxon>
        <taxon>Pseudomonadota</taxon>
        <taxon>Alphaproteobacteria</taxon>
        <taxon>Rhodobacterales</taxon>
        <taxon>Paracoccaceae</taxon>
        <taxon>Gemmobacter</taxon>
    </lineage>
</organism>
<evidence type="ECO:0000256" key="1">
    <source>
        <dbReference type="SAM" id="Phobius"/>
    </source>
</evidence>
<dbReference type="Proteomes" id="UP000266649">
    <property type="component" value="Unassembled WGS sequence"/>
</dbReference>
<evidence type="ECO:0000313" key="3">
    <source>
        <dbReference type="Proteomes" id="UP000266649"/>
    </source>
</evidence>
<gene>
    <name evidence="2" type="ORF">D2N39_01605</name>
</gene>
<dbReference type="EMBL" id="QXXQ01000001">
    <property type="protein sequence ID" value="RID93638.1"/>
    <property type="molecule type" value="Genomic_DNA"/>
</dbReference>
<accession>A0A398BYY7</accession>
<proteinExistence type="predicted"/>